<dbReference type="AlphaFoldDB" id="A0A3S4P5I7"/>
<dbReference type="EMBL" id="LR134313">
    <property type="protein sequence ID" value="VEF02975.1"/>
    <property type="molecule type" value="Genomic_DNA"/>
</dbReference>
<name>A0A3S4P5I7_9NEIS</name>
<keyword evidence="1" id="KW-0812">Transmembrane</keyword>
<proteinExistence type="predicted"/>
<reference evidence="2 3" key="1">
    <citation type="submission" date="2018-12" db="EMBL/GenBank/DDBJ databases">
        <authorList>
            <consortium name="Pathogen Informatics"/>
        </authorList>
    </citation>
    <scope>NUCLEOTIDE SEQUENCE [LARGE SCALE GENOMIC DNA]</scope>
    <source>
        <strain evidence="2 3">NCTC10296</strain>
    </source>
</reference>
<evidence type="ECO:0000313" key="3">
    <source>
        <dbReference type="Proteomes" id="UP000279284"/>
    </source>
</evidence>
<keyword evidence="1" id="KW-0472">Membrane</keyword>
<dbReference type="Proteomes" id="UP000279284">
    <property type="component" value="Chromosome"/>
</dbReference>
<protein>
    <submittedName>
        <fullName evidence="2">Uncharacterized protein</fullName>
    </submittedName>
</protein>
<evidence type="ECO:0000313" key="2">
    <source>
        <dbReference type="EMBL" id="VEF02975.1"/>
    </source>
</evidence>
<keyword evidence="1" id="KW-1133">Transmembrane helix</keyword>
<feature type="transmembrane region" description="Helical" evidence="1">
    <location>
        <begin position="70"/>
        <end position="89"/>
    </location>
</feature>
<dbReference type="KEGG" id="nci:NCTC10296_02079"/>
<evidence type="ECO:0000256" key="1">
    <source>
        <dbReference type="SAM" id="Phobius"/>
    </source>
</evidence>
<organism evidence="2 3">
    <name type="scientific">Neisseria canis</name>
    <dbReference type="NCBI Taxonomy" id="493"/>
    <lineage>
        <taxon>Bacteria</taxon>
        <taxon>Pseudomonadati</taxon>
        <taxon>Pseudomonadota</taxon>
        <taxon>Betaproteobacteria</taxon>
        <taxon>Neisseriales</taxon>
        <taxon>Neisseriaceae</taxon>
        <taxon>Neisseria</taxon>
    </lineage>
</organism>
<gene>
    <name evidence="2" type="ORF">NCTC10296_02079</name>
</gene>
<sequence length="91" mass="11087">MKVFFIVIIVVLNLIYFFSLYKLAKEIDNDMYFLDFITMNRKYESIAYKLLINRSFYDSHRSKYARLVKYTFLPSHISIAIFFVIALFFRK</sequence>
<keyword evidence="3" id="KW-1185">Reference proteome</keyword>
<feature type="transmembrane region" description="Helical" evidence="1">
    <location>
        <begin position="6"/>
        <end position="24"/>
    </location>
</feature>
<accession>A0A3S4P5I7</accession>